<accession>A0ABQ5GPX8</accession>
<organism evidence="2 3">
    <name type="scientific">Tanacetum coccineum</name>
    <dbReference type="NCBI Taxonomy" id="301880"/>
    <lineage>
        <taxon>Eukaryota</taxon>
        <taxon>Viridiplantae</taxon>
        <taxon>Streptophyta</taxon>
        <taxon>Embryophyta</taxon>
        <taxon>Tracheophyta</taxon>
        <taxon>Spermatophyta</taxon>
        <taxon>Magnoliopsida</taxon>
        <taxon>eudicotyledons</taxon>
        <taxon>Gunneridae</taxon>
        <taxon>Pentapetalae</taxon>
        <taxon>asterids</taxon>
        <taxon>campanulids</taxon>
        <taxon>Asterales</taxon>
        <taxon>Asteraceae</taxon>
        <taxon>Asteroideae</taxon>
        <taxon>Anthemideae</taxon>
        <taxon>Anthemidinae</taxon>
        <taxon>Tanacetum</taxon>
    </lineage>
</organism>
<dbReference type="Gene3D" id="3.30.70.270">
    <property type="match status" value="2"/>
</dbReference>
<dbReference type="Pfam" id="PF00078">
    <property type="entry name" value="RVT_1"/>
    <property type="match status" value="1"/>
</dbReference>
<sequence length="234" mass="26442">MITNNNRIEGKKPSGLMLSPQLKTIGILEAFPCVRNAPCITQDLALSSVRLATRERALQKSVPKSKQQCPRKSRGVHGAVRFGAAPVARAPYRLAPLEMQELSNQLQELADQDGSFRMCIDYQELNKLTVKNRYPLPRINDLVDQLQGSSTYSKIDLRLGYHQLRVRDEDIPKTAFKTRHVIDSQGIHVDPAKIKAVKNWASPTTPIEIRQFLGLAGYYQRFIKDYLKIAKSLT</sequence>
<dbReference type="Gene3D" id="3.10.10.10">
    <property type="entry name" value="HIV Type 1 Reverse Transcriptase, subunit A, domain 1"/>
    <property type="match status" value="1"/>
</dbReference>
<keyword evidence="3" id="KW-1185">Reference proteome</keyword>
<feature type="domain" description="Reverse transcriptase" evidence="1">
    <location>
        <begin position="112"/>
        <end position="181"/>
    </location>
</feature>
<dbReference type="InterPro" id="IPR053134">
    <property type="entry name" value="RNA-dir_DNA_polymerase"/>
</dbReference>
<dbReference type="Proteomes" id="UP001151760">
    <property type="component" value="Unassembled WGS sequence"/>
</dbReference>
<dbReference type="InterPro" id="IPR043128">
    <property type="entry name" value="Rev_trsase/Diguanyl_cyclase"/>
</dbReference>
<name>A0ABQ5GPX8_9ASTR</name>
<dbReference type="InterPro" id="IPR043502">
    <property type="entry name" value="DNA/RNA_pol_sf"/>
</dbReference>
<protein>
    <recommendedName>
        <fullName evidence="1">Reverse transcriptase domain-containing protein</fullName>
    </recommendedName>
</protein>
<dbReference type="EMBL" id="BQNB010018737">
    <property type="protein sequence ID" value="GJT77716.1"/>
    <property type="molecule type" value="Genomic_DNA"/>
</dbReference>
<proteinExistence type="predicted"/>
<dbReference type="InterPro" id="IPR000477">
    <property type="entry name" value="RT_dom"/>
</dbReference>
<dbReference type="PANTHER" id="PTHR24559">
    <property type="entry name" value="TRANSPOSON TY3-I GAG-POL POLYPROTEIN"/>
    <property type="match status" value="1"/>
</dbReference>
<gene>
    <name evidence="2" type="ORF">Tco_1044441</name>
</gene>
<dbReference type="PANTHER" id="PTHR24559:SF427">
    <property type="entry name" value="RNA-DIRECTED DNA POLYMERASE"/>
    <property type="match status" value="1"/>
</dbReference>
<comment type="caution">
    <text evidence="2">The sequence shown here is derived from an EMBL/GenBank/DDBJ whole genome shotgun (WGS) entry which is preliminary data.</text>
</comment>
<dbReference type="CDD" id="cd01647">
    <property type="entry name" value="RT_LTR"/>
    <property type="match status" value="1"/>
</dbReference>
<evidence type="ECO:0000259" key="1">
    <source>
        <dbReference type="Pfam" id="PF00078"/>
    </source>
</evidence>
<evidence type="ECO:0000313" key="3">
    <source>
        <dbReference type="Proteomes" id="UP001151760"/>
    </source>
</evidence>
<dbReference type="SUPFAM" id="SSF56672">
    <property type="entry name" value="DNA/RNA polymerases"/>
    <property type="match status" value="1"/>
</dbReference>
<reference evidence="2" key="1">
    <citation type="journal article" date="2022" name="Int. J. Mol. Sci.">
        <title>Draft Genome of Tanacetum Coccineum: Genomic Comparison of Closely Related Tanacetum-Family Plants.</title>
        <authorList>
            <person name="Yamashiro T."/>
            <person name="Shiraishi A."/>
            <person name="Nakayama K."/>
            <person name="Satake H."/>
        </authorList>
    </citation>
    <scope>NUCLEOTIDE SEQUENCE</scope>
</reference>
<reference evidence="2" key="2">
    <citation type="submission" date="2022-01" db="EMBL/GenBank/DDBJ databases">
        <authorList>
            <person name="Yamashiro T."/>
            <person name="Shiraishi A."/>
            <person name="Satake H."/>
            <person name="Nakayama K."/>
        </authorList>
    </citation>
    <scope>NUCLEOTIDE SEQUENCE</scope>
</reference>
<evidence type="ECO:0000313" key="2">
    <source>
        <dbReference type="EMBL" id="GJT77716.1"/>
    </source>
</evidence>